<protein>
    <submittedName>
        <fullName evidence="1">Uncharacterized protein</fullName>
    </submittedName>
</protein>
<evidence type="ECO:0000313" key="1">
    <source>
        <dbReference type="EMBL" id="CAF4757669.1"/>
    </source>
</evidence>
<accession>A0A821LVP0</accession>
<proteinExistence type="predicted"/>
<comment type="caution">
    <text evidence="1">The sequence shown here is derived from an EMBL/GenBank/DDBJ whole genome shotgun (WGS) entry which is preliminary data.</text>
</comment>
<gene>
    <name evidence="1" type="ORF">UJA718_LOCUS39278</name>
</gene>
<sequence length="163" mass="19517">MSKRHQLRQCLLNKLASSRFSPSITVYSSRLIEFVKFSIPIQRLLKKYVNETDSISESLSIYYHDLKMKQKSVFVYDLIHTEEIPIFCQIHHLLKINEKWFAIAEKLHTKAFNEKLWAYEVEYTGTLEKIDIEHCLDLFPHCLDIYVVKETYYINLLVRLTKR</sequence>
<reference evidence="1" key="1">
    <citation type="submission" date="2021-02" db="EMBL/GenBank/DDBJ databases">
        <authorList>
            <person name="Nowell W R."/>
        </authorList>
    </citation>
    <scope>NUCLEOTIDE SEQUENCE</scope>
</reference>
<organism evidence="1 2">
    <name type="scientific">Rotaria socialis</name>
    <dbReference type="NCBI Taxonomy" id="392032"/>
    <lineage>
        <taxon>Eukaryota</taxon>
        <taxon>Metazoa</taxon>
        <taxon>Spiralia</taxon>
        <taxon>Gnathifera</taxon>
        <taxon>Rotifera</taxon>
        <taxon>Eurotatoria</taxon>
        <taxon>Bdelloidea</taxon>
        <taxon>Philodinida</taxon>
        <taxon>Philodinidae</taxon>
        <taxon>Rotaria</taxon>
    </lineage>
</organism>
<dbReference type="EMBL" id="CAJOBP010041413">
    <property type="protein sequence ID" value="CAF4757669.1"/>
    <property type="molecule type" value="Genomic_DNA"/>
</dbReference>
<name>A0A821LVP0_9BILA</name>
<evidence type="ECO:0000313" key="2">
    <source>
        <dbReference type="Proteomes" id="UP000663873"/>
    </source>
</evidence>
<keyword evidence="2" id="KW-1185">Reference proteome</keyword>
<dbReference type="AlphaFoldDB" id="A0A821LVP0"/>
<dbReference type="Proteomes" id="UP000663873">
    <property type="component" value="Unassembled WGS sequence"/>
</dbReference>